<comment type="caution">
    <text evidence="2">The sequence shown here is derived from an EMBL/GenBank/DDBJ whole genome shotgun (WGS) entry which is preliminary data.</text>
</comment>
<evidence type="ECO:0000256" key="1">
    <source>
        <dbReference type="SAM" id="MobiDB-lite"/>
    </source>
</evidence>
<keyword evidence="3" id="KW-1185">Reference proteome</keyword>
<reference evidence="2" key="1">
    <citation type="submission" date="2019-08" db="EMBL/GenBank/DDBJ databases">
        <title>The improved chromosome-level genome for the pearl oyster Pinctada fucata martensii using PacBio sequencing and Hi-C.</title>
        <authorList>
            <person name="Zheng Z."/>
        </authorList>
    </citation>
    <scope>NUCLEOTIDE SEQUENCE</scope>
    <source>
        <strain evidence="2">ZZ-2019</strain>
        <tissue evidence="2">Adductor muscle</tissue>
    </source>
</reference>
<dbReference type="EMBL" id="VSWD01000012">
    <property type="protein sequence ID" value="KAK3086776.1"/>
    <property type="molecule type" value="Genomic_DNA"/>
</dbReference>
<evidence type="ECO:0000313" key="2">
    <source>
        <dbReference type="EMBL" id="KAK3086776.1"/>
    </source>
</evidence>
<sequence>MQEVHGSILRFFMKCIVGIQLFPLPLEAQSSTPKSPTAHSSSALCTSPSPPPKRIKVDKEPEWITQYRSQLQEMHKERMAVDRKRIDLDARRVASLEKLIDIISKKE</sequence>
<accession>A0AA89BTJ0</accession>
<dbReference type="AlphaFoldDB" id="A0AA89BTJ0"/>
<protein>
    <submittedName>
        <fullName evidence="2">Uncharacterized protein</fullName>
    </submittedName>
</protein>
<organism evidence="2 3">
    <name type="scientific">Pinctada imbricata</name>
    <name type="common">Atlantic pearl-oyster</name>
    <name type="synonym">Pinctada martensii</name>
    <dbReference type="NCBI Taxonomy" id="66713"/>
    <lineage>
        <taxon>Eukaryota</taxon>
        <taxon>Metazoa</taxon>
        <taxon>Spiralia</taxon>
        <taxon>Lophotrochozoa</taxon>
        <taxon>Mollusca</taxon>
        <taxon>Bivalvia</taxon>
        <taxon>Autobranchia</taxon>
        <taxon>Pteriomorphia</taxon>
        <taxon>Pterioida</taxon>
        <taxon>Pterioidea</taxon>
        <taxon>Pteriidae</taxon>
        <taxon>Pinctada</taxon>
    </lineage>
</organism>
<dbReference type="Proteomes" id="UP001186944">
    <property type="component" value="Unassembled WGS sequence"/>
</dbReference>
<feature type="compositionally biased region" description="Polar residues" evidence="1">
    <location>
        <begin position="28"/>
        <end position="47"/>
    </location>
</feature>
<gene>
    <name evidence="2" type="ORF">FSP39_023144</name>
</gene>
<name>A0AA89BTJ0_PINIB</name>
<evidence type="ECO:0000313" key="3">
    <source>
        <dbReference type="Proteomes" id="UP001186944"/>
    </source>
</evidence>
<feature type="region of interest" description="Disordered" evidence="1">
    <location>
        <begin position="28"/>
        <end position="56"/>
    </location>
</feature>
<proteinExistence type="predicted"/>